<dbReference type="Proteomes" id="UP000243297">
    <property type="component" value="Unassembled WGS sequence"/>
</dbReference>
<accession>A0A1T4LVR9</accession>
<name>A0A1T4LVR9_9FIRM</name>
<proteinExistence type="predicted"/>
<keyword evidence="2" id="KW-1185">Reference proteome</keyword>
<sequence>MKNIVKICVKVITLLLITFLLLYSFSEFFRPNKLARPSDMTSKVDGFYGLEENTMDVLLFGTSHIFYGINPSILWRNNNINSYVFGGECQPLEITLAYMKESFKTQSPQLIILDVFGVSNSIESCRTDGSTKVNTEDLKLNQNKIDAASTYDMDMLFNIFDVAKYHNRLFEMDKKDFENGYSHFNNTNFGFTLAYPYGQYESYYEYSHDDAFVMPEKSKIDLLDEINNLCKENDSQLLLIKTPYYASDEDALIYNYIENYAKENEIEFINFNKLLSTIDYEFDFDGSTWHANVLGSMKLTSYLSNYINHNYNLDQSSDFYSNDYNNLYIKTEVAALNKITDLKDWIEIAKSLDGTIIVNYQGSDKLWLPDEQIQLLIDLGLDIQQVDKNQIILLDYNKQTREKSSEDIQFIINNHEIEVNTRGELIVDEKLMNSPETNLTLSIIDNSSGYIIDTISVSTVGDTYIFRK</sequence>
<protein>
    <recommendedName>
        <fullName evidence="3">SGNH/GDSL hydrolase family protein</fullName>
    </recommendedName>
</protein>
<organism evidence="1 2">
    <name type="scientific">Anaerorhabdus furcosa</name>
    <dbReference type="NCBI Taxonomy" id="118967"/>
    <lineage>
        <taxon>Bacteria</taxon>
        <taxon>Bacillati</taxon>
        <taxon>Bacillota</taxon>
        <taxon>Erysipelotrichia</taxon>
        <taxon>Erysipelotrichales</taxon>
        <taxon>Erysipelotrichaceae</taxon>
        <taxon>Anaerorhabdus</taxon>
    </lineage>
</organism>
<gene>
    <name evidence="1" type="ORF">SAMN02745191_1058</name>
</gene>
<dbReference type="AlphaFoldDB" id="A0A1T4LVR9"/>
<dbReference type="STRING" id="118967.SAMN02745191_1058"/>
<evidence type="ECO:0000313" key="1">
    <source>
        <dbReference type="EMBL" id="SJZ58554.1"/>
    </source>
</evidence>
<reference evidence="2" key="1">
    <citation type="submission" date="2017-02" db="EMBL/GenBank/DDBJ databases">
        <authorList>
            <person name="Varghese N."/>
            <person name="Submissions S."/>
        </authorList>
    </citation>
    <scope>NUCLEOTIDE SEQUENCE [LARGE SCALE GENOMIC DNA]</scope>
    <source>
        <strain evidence="2">ATCC 25662</strain>
    </source>
</reference>
<evidence type="ECO:0008006" key="3">
    <source>
        <dbReference type="Google" id="ProtNLM"/>
    </source>
</evidence>
<dbReference type="EMBL" id="FUWY01000002">
    <property type="protein sequence ID" value="SJZ58554.1"/>
    <property type="molecule type" value="Genomic_DNA"/>
</dbReference>
<evidence type="ECO:0000313" key="2">
    <source>
        <dbReference type="Proteomes" id="UP000243297"/>
    </source>
</evidence>